<dbReference type="OrthoDB" id="424823at2759"/>
<evidence type="ECO:0000313" key="8">
    <source>
        <dbReference type="EnsemblProtists" id="EKX40600"/>
    </source>
</evidence>
<dbReference type="CDD" id="cd04867">
    <property type="entry name" value="TGS_YchF_OLA1"/>
    <property type="match status" value="1"/>
</dbReference>
<dbReference type="eggNOG" id="KOG1491">
    <property type="taxonomic scope" value="Eukaryota"/>
</dbReference>
<evidence type="ECO:0000313" key="9">
    <source>
        <dbReference type="Proteomes" id="UP000011087"/>
    </source>
</evidence>
<evidence type="ECO:0000313" key="7">
    <source>
        <dbReference type="EMBL" id="EKX40600.1"/>
    </source>
</evidence>
<dbReference type="EMBL" id="JH993030">
    <property type="protein sequence ID" value="EKX40600.1"/>
    <property type="molecule type" value="Genomic_DNA"/>
</dbReference>
<dbReference type="PANTHER" id="PTHR23305:SF11">
    <property type="entry name" value="OBG-LIKE ATPASE 1"/>
    <property type="match status" value="1"/>
</dbReference>
<dbReference type="GO" id="GO:0016887">
    <property type="term" value="F:ATP hydrolysis activity"/>
    <property type="evidence" value="ECO:0007669"/>
    <property type="project" value="UniProtKB-UniRule"/>
</dbReference>
<dbReference type="PROSITE" id="PS51880">
    <property type="entry name" value="TGS"/>
    <property type="match status" value="1"/>
</dbReference>
<accession>L1IXM8</accession>
<evidence type="ECO:0000259" key="6">
    <source>
        <dbReference type="PROSITE" id="PS51880"/>
    </source>
</evidence>
<dbReference type="HAMAP" id="MF_00944">
    <property type="entry name" value="YchF_OLA1_ATPase"/>
    <property type="match status" value="1"/>
</dbReference>
<dbReference type="InterPro" id="IPR012676">
    <property type="entry name" value="TGS-like"/>
</dbReference>
<protein>
    <recommendedName>
        <fullName evidence="4">Obg-like ATPase 1</fullName>
    </recommendedName>
</protein>
<dbReference type="PROSITE" id="PS51710">
    <property type="entry name" value="G_OBG"/>
    <property type="match status" value="1"/>
</dbReference>
<dbReference type="NCBIfam" id="TIGR00092">
    <property type="entry name" value="redox-regulated ATPase YchF"/>
    <property type="match status" value="1"/>
</dbReference>
<dbReference type="FunFam" id="1.10.150.300:FF:000001">
    <property type="entry name" value="Ribosome-binding ATPase YchF"/>
    <property type="match status" value="1"/>
</dbReference>
<evidence type="ECO:0000256" key="2">
    <source>
        <dbReference type="ARBA" id="ARBA00022741"/>
    </source>
</evidence>
<comment type="subunit">
    <text evidence="4">Monomer.</text>
</comment>
<dbReference type="GO" id="GO:0009507">
    <property type="term" value="C:chloroplast"/>
    <property type="evidence" value="ECO:0007669"/>
    <property type="project" value="UniProtKB-SubCell"/>
</dbReference>
<dbReference type="InterPro" id="IPR027417">
    <property type="entry name" value="P-loop_NTPase"/>
</dbReference>
<keyword evidence="2 4" id="KW-0547">Nucleotide-binding</keyword>
<keyword evidence="3 4" id="KW-0067">ATP-binding</keyword>
<dbReference type="AlphaFoldDB" id="L1IXM8"/>
<dbReference type="CDD" id="cd01900">
    <property type="entry name" value="YchF"/>
    <property type="match status" value="1"/>
</dbReference>
<dbReference type="InterPro" id="IPR006073">
    <property type="entry name" value="GTP-bd"/>
</dbReference>
<organism evidence="7">
    <name type="scientific">Guillardia theta (strain CCMP2712)</name>
    <name type="common">Cryptophyte</name>
    <dbReference type="NCBI Taxonomy" id="905079"/>
    <lineage>
        <taxon>Eukaryota</taxon>
        <taxon>Cryptophyceae</taxon>
        <taxon>Pyrenomonadales</taxon>
        <taxon>Geminigeraceae</taxon>
        <taxon>Guillardia</taxon>
    </lineage>
</organism>
<dbReference type="InterPro" id="IPR031167">
    <property type="entry name" value="G_OBG"/>
</dbReference>
<dbReference type="Gene3D" id="3.40.50.300">
    <property type="entry name" value="P-loop containing nucleotide triphosphate hydrolases"/>
    <property type="match status" value="1"/>
</dbReference>
<keyword evidence="4" id="KW-0963">Cytoplasm</keyword>
<evidence type="ECO:0000256" key="3">
    <source>
        <dbReference type="ARBA" id="ARBA00022840"/>
    </source>
</evidence>
<dbReference type="InterPro" id="IPR023192">
    <property type="entry name" value="TGS-like_dom_sf"/>
</dbReference>
<dbReference type="SUPFAM" id="SSF81271">
    <property type="entry name" value="TGS-like"/>
    <property type="match status" value="1"/>
</dbReference>
<dbReference type="PRINTS" id="PR00326">
    <property type="entry name" value="GTP1OBG"/>
</dbReference>
<dbReference type="PaxDb" id="55529-EKX40600"/>
<dbReference type="Pfam" id="PF01926">
    <property type="entry name" value="MMR_HSR1"/>
    <property type="match status" value="1"/>
</dbReference>
<reference evidence="7 9" key="1">
    <citation type="journal article" date="2012" name="Nature">
        <title>Algal genomes reveal evolutionary mosaicism and the fate of nucleomorphs.</title>
        <authorList>
            <consortium name="DOE Joint Genome Institute"/>
            <person name="Curtis B.A."/>
            <person name="Tanifuji G."/>
            <person name="Burki F."/>
            <person name="Gruber A."/>
            <person name="Irimia M."/>
            <person name="Maruyama S."/>
            <person name="Arias M.C."/>
            <person name="Ball S.G."/>
            <person name="Gile G.H."/>
            <person name="Hirakawa Y."/>
            <person name="Hopkins J.F."/>
            <person name="Kuo A."/>
            <person name="Rensing S.A."/>
            <person name="Schmutz J."/>
            <person name="Symeonidi A."/>
            <person name="Elias M."/>
            <person name="Eveleigh R.J."/>
            <person name="Herman E.K."/>
            <person name="Klute M.J."/>
            <person name="Nakayama T."/>
            <person name="Obornik M."/>
            <person name="Reyes-Prieto A."/>
            <person name="Armbrust E.V."/>
            <person name="Aves S.J."/>
            <person name="Beiko R.G."/>
            <person name="Coutinho P."/>
            <person name="Dacks J.B."/>
            <person name="Durnford D.G."/>
            <person name="Fast N.M."/>
            <person name="Green B.R."/>
            <person name="Grisdale C.J."/>
            <person name="Hempel F."/>
            <person name="Henrissat B."/>
            <person name="Hoppner M.P."/>
            <person name="Ishida K."/>
            <person name="Kim E."/>
            <person name="Koreny L."/>
            <person name="Kroth P.G."/>
            <person name="Liu Y."/>
            <person name="Malik S.B."/>
            <person name="Maier U.G."/>
            <person name="McRose D."/>
            <person name="Mock T."/>
            <person name="Neilson J.A."/>
            <person name="Onodera N.T."/>
            <person name="Poole A.M."/>
            <person name="Pritham E.J."/>
            <person name="Richards T.A."/>
            <person name="Rocap G."/>
            <person name="Roy S.W."/>
            <person name="Sarai C."/>
            <person name="Schaack S."/>
            <person name="Shirato S."/>
            <person name="Slamovits C.H."/>
            <person name="Spencer D.F."/>
            <person name="Suzuki S."/>
            <person name="Worden A.Z."/>
            <person name="Zauner S."/>
            <person name="Barry K."/>
            <person name="Bell C."/>
            <person name="Bharti A.K."/>
            <person name="Crow J.A."/>
            <person name="Grimwood J."/>
            <person name="Kramer R."/>
            <person name="Lindquist E."/>
            <person name="Lucas S."/>
            <person name="Salamov A."/>
            <person name="McFadden G.I."/>
            <person name="Lane C.E."/>
            <person name="Keeling P.J."/>
            <person name="Gray M.W."/>
            <person name="Grigoriev I.V."/>
            <person name="Archibald J.M."/>
        </authorList>
    </citation>
    <scope>NUCLEOTIDE SEQUENCE</scope>
    <source>
        <strain evidence="7 9">CCMP2712</strain>
    </source>
</reference>
<dbReference type="InterPro" id="IPR041706">
    <property type="entry name" value="YchF_N"/>
</dbReference>
<dbReference type="InterPro" id="IPR013029">
    <property type="entry name" value="YchF_C"/>
</dbReference>
<dbReference type="Proteomes" id="UP000011087">
    <property type="component" value="Unassembled WGS sequence"/>
</dbReference>
<feature type="binding site" evidence="4">
    <location>
        <position position="216"/>
    </location>
    <ligand>
        <name>ATP</name>
        <dbReference type="ChEBI" id="CHEBI:30616"/>
    </ligand>
</feature>
<dbReference type="Gene3D" id="3.10.20.30">
    <property type="match status" value="1"/>
</dbReference>
<sequence>MDNIHGRPGSNLKAGLVGLPNVGKSSFFNVLCSMEVPAENYPFCTIDPSVSRVEIPDERFDWLCEHFKPQSRVRQFLQITDIAGLVKGAAEGQGLGNAFLSHIQAVDCIFHVVRAFDDTEIAHVEDSVDPVRDLDIISKELIQKDCEWCDRRLDTAQKKAKLVKGEQKELQMLMKVKEHLSQGKNIRDGDWSPAEVELLNTMQLLTAKRSIVLINLSEQDYVKKKNKWIPKIKTWVDEHAPSDTIIPVSCVLEKKLVSMDEAERKTFCESNSVQSCLTKVIHAGKAALNMQCFFTAGADEVKAWGIQVGTKAPQAAGCIHSDFERGFIMAETMAFEDLKSAGSVNNVKTAGKYKMNGKDYVVQDGDIINFKV</sequence>
<keyword evidence="4" id="KW-0378">Hydrolase</keyword>
<dbReference type="GO" id="GO:0005524">
    <property type="term" value="F:ATP binding"/>
    <property type="evidence" value="ECO:0007669"/>
    <property type="project" value="UniProtKB-UniRule"/>
</dbReference>
<dbReference type="InterPro" id="IPR012675">
    <property type="entry name" value="Beta-grasp_dom_sf"/>
</dbReference>
<name>L1IXM8_GUITC</name>
<feature type="domain" description="OBG-type G" evidence="5">
    <location>
        <begin position="12"/>
        <end position="268"/>
    </location>
</feature>
<dbReference type="EnsemblProtists" id="EKX40600">
    <property type="protein sequence ID" value="EKX40600"/>
    <property type="gene ID" value="GUITHDRAFT_75397"/>
</dbReference>
<feature type="domain" description="TGS" evidence="6">
    <location>
        <begin position="289"/>
        <end position="372"/>
    </location>
</feature>
<evidence type="ECO:0000256" key="4">
    <source>
        <dbReference type="HAMAP-Rule" id="MF_03167"/>
    </source>
</evidence>
<reference evidence="8" key="3">
    <citation type="submission" date="2015-06" db="UniProtKB">
        <authorList>
            <consortium name="EnsemblProtists"/>
        </authorList>
    </citation>
    <scope>IDENTIFICATION</scope>
</reference>
<feature type="binding site" evidence="4">
    <location>
        <begin position="21"/>
        <end position="26"/>
    </location>
    <ligand>
        <name>ATP</name>
        <dbReference type="ChEBI" id="CHEBI:30616"/>
    </ligand>
</feature>
<comment type="function">
    <text evidence="4">Hydrolyzes ATP, and can also hydrolyze GTP with lower efficiency. Has lower affinity for GTP.</text>
</comment>
<evidence type="ECO:0000256" key="1">
    <source>
        <dbReference type="ARBA" id="ARBA00004229"/>
    </source>
</evidence>
<dbReference type="KEGG" id="gtt:GUITHDRAFT_75397"/>
<dbReference type="InterPro" id="IPR004095">
    <property type="entry name" value="TGS"/>
</dbReference>
<dbReference type="SUPFAM" id="SSF52540">
    <property type="entry name" value="P-loop containing nucleoside triphosphate hydrolases"/>
    <property type="match status" value="1"/>
</dbReference>
<dbReference type="PANTHER" id="PTHR23305">
    <property type="entry name" value="OBG GTPASE FAMILY"/>
    <property type="match status" value="1"/>
</dbReference>
<dbReference type="GeneID" id="17297183"/>
<dbReference type="FunFam" id="3.10.20.30:FF:000001">
    <property type="entry name" value="Ribosome-binding ATPase YchF"/>
    <property type="match status" value="1"/>
</dbReference>
<reference evidence="9" key="2">
    <citation type="submission" date="2012-11" db="EMBL/GenBank/DDBJ databases">
        <authorList>
            <person name="Kuo A."/>
            <person name="Curtis B.A."/>
            <person name="Tanifuji G."/>
            <person name="Burki F."/>
            <person name="Gruber A."/>
            <person name="Irimia M."/>
            <person name="Maruyama S."/>
            <person name="Arias M.C."/>
            <person name="Ball S.G."/>
            <person name="Gile G.H."/>
            <person name="Hirakawa Y."/>
            <person name="Hopkins J.F."/>
            <person name="Rensing S.A."/>
            <person name="Schmutz J."/>
            <person name="Symeonidi A."/>
            <person name="Elias M."/>
            <person name="Eveleigh R.J."/>
            <person name="Herman E.K."/>
            <person name="Klute M.J."/>
            <person name="Nakayama T."/>
            <person name="Obornik M."/>
            <person name="Reyes-Prieto A."/>
            <person name="Armbrust E.V."/>
            <person name="Aves S.J."/>
            <person name="Beiko R.G."/>
            <person name="Coutinho P."/>
            <person name="Dacks J.B."/>
            <person name="Durnford D.G."/>
            <person name="Fast N.M."/>
            <person name="Green B.R."/>
            <person name="Grisdale C."/>
            <person name="Hempe F."/>
            <person name="Henrissat B."/>
            <person name="Hoppner M.P."/>
            <person name="Ishida K.-I."/>
            <person name="Kim E."/>
            <person name="Koreny L."/>
            <person name="Kroth P.G."/>
            <person name="Liu Y."/>
            <person name="Malik S.-B."/>
            <person name="Maier U.G."/>
            <person name="McRose D."/>
            <person name="Mock T."/>
            <person name="Neilson J.A."/>
            <person name="Onodera N.T."/>
            <person name="Poole A.M."/>
            <person name="Pritham E.J."/>
            <person name="Richards T.A."/>
            <person name="Rocap G."/>
            <person name="Roy S.W."/>
            <person name="Sarai C."/>
            <person name="Schaack S."/>
            <person name="Shirato S."/>
            <person name="Slamovits C.H."/>
            <person name="Spencer D.F."/>
            <person name="Suzuki S."/>
            <person name="Worden A.Z."/>
            <person name="Zauner S."/>
            <person name="Barry K."/>
            <person name="Bell C."/>
            <person name="Bharti A.K."/>
            <person name="Crow J.A."/>
            <person name="Grimwood J."/>
            <person name="Kramer R."/>
            <person name="Lindquist E."/>
            <person name="Lucas S."/>
            <person name="Salamov A."/>
            <person name="McFadden G.I."/>
            <person name="Lane C.E."/>
            <person name="Keeling P.J."/>
            <person name="Gray M.W."/>
            <person name="Grigoriev I.V."/>
            <person name="Archibald J.M."/>
        </authorList>
    </citation>
    <scope>NUCLEOTIDE SEQUENCE</scope>
    <source>
        <strain evidence="9">CCMP2712</strain>
    </source>
</reference>
<evidence type="ECO:0000259" key="5">
    <source>
        <dbReference type="PROSITE" id="PS51710"/>
    </source>
</evidence>
<dbReference type="PIRSF" id="PIRSF006641">
    <property type="entry name" value="CHP00092"/>
    <property type="match status" value="1"/>
</dbReference>
<dbReference type="Gene3D" id="1.10.150.300">
    <property type="entry name" value="TGS-like domain"/>
    <property type="match status" value="1"/>
</dbReference>
<dbReference type="HOGENOM" id="CLU_018395_1_0_1"/>
<dbReference type="OMA" id="VLRCFDN"/>
<proteinExistence type="inferred from homology"/>
<dbReference type="InterPro" id="IPR004396">
    <property type="entry name" value="ATPase_YchF/OLA1"/>
</dbReference>
<dbReference type="GO" id="GO:0043023">
    <property type="term" value="F:ribosomal large subunit binding"/>
    <property type="evidence" value="ECO:0007669"/>
    <property type="project" value="UniProtKB-UniRule"/>
</dbReference>
<dbReference type="GO" id="GO:0005525">
    <property type="term" value="F:GTP binding"/>
    <property type="evidence" value="ECO:0007669"/>
    <property type="project" value="InterPro"/>
</dbReference>
<keyword evidence="9" id="KW-1185">Reference proteome</keyword>
<dbReference type="RefSeq" id="XP_005827580.1">
    <property type="nucleotide sequence ID" value="XM_005827523.1"/>
</dbReference>
<gene>
    <name evidence="7" type="ORF">GUITHDRAFT_75397</name>
</gene>
<comment type="subcellular location">
    <subcellularLocation>
        <location evidence="4">Cytoplasm</location>
    </subcellularLocation>
    <subcellularLocation>
        <location evidence="1">Plastid</location>
        <location evidence="1">Chloroplast</location>
    </subcellularLocation>
</comment>
<comment type="similarity">
    <text evidence="4">Belongs to the TRAFAC class OBG-HflX-like GTPase superfamily. OBG GTPase family. YchF/OLA1 subfamily.</text>
</comment>
<dbReference type="STRING" id="905079.L1IXM8"/>
<dbReference type="Pfam" id="PF06071">
    <property type="entry name" value="YchF-GTPase_C"/>
    <property type="match status" value="1"/>
</dbReference>